<dbReference type="GO" id="GO:0009401">
    <property type="term" value="P:phosphoenolpyruvate-dependent sugar phosphotransferase system"/>
    <property type="evidence" value="ECO:0007669"/>
    <property type="project" value="UniProtKB-KW"/>
</dbReference>
<keyword evidence="2" id="KW-0597">Phosphoprotein</keyword>
<keyword evidence="1" id="KW-0813">Transport</keyword>
<dbReference type="InterPro" id="IPR016152">
    <property type="entry name" value="PTrfase/Anion_transptr"/>
</dbReference>
<reference evidence="9 10" key="1">
    <citation type="journal article" date="2017" name="Nat. Microbiol.">
        <title>Natural product diversity associated with the nematode symbionts Photorhabdus and Xenorhabdus.</title>
        <authorList>
            <person name="Tobias N.J."/>
            <person name="Wolff H."/>
            <person name="Djahanschiri B."/>
            <person name="Grundmann F."/>
            <person name="Kronenwerth M."/>
            <person name="Shi Y.M."/>
            <person name="Simonyi S."/>
            <person name="Grun P."/>
            <person name="Shapiro-Ilan D."/>
            <person name="Pidot S.J."/>
            <person name="Stinear T.P."/>
            <person name="Ebersberger I."/>
            <person name="Bode H.B."/>
        </authorList>
    </citation>
    <scope>NUCLEOTIDE SEQUENCE [LARGE SCALE GENOMIC DNA]</scope>
    <source>
        <strain evidence="9 10">DSM 17904</strain>
    </source>
</reference>
<dbReference type="Gene3D" id="3.30.1340.10">
    <property type="entry name" value="HPr-like"/>
    <property type="match status" value="1"/>
</dbReference>
<keyword evidence="6" id="KW-0418">Kinase</keyword>
<proteinExistence type="predicted"/>
<sequence>MFHLTLRNIRLAAHADNKEDAIQQVADVLTTAGYVSKEYVDGMLERETQSSTYLGNGIAIPHGTHATRGNVLHTGVQVMQFPDGVDWGNNQTAYIVIGIAAKSDEHLKLLHQLLPILSDENRASQMAKTTSADELYRLLMNPQPPYLLEASTITLDIDTRDLTTLQALNLAHLQKTGSVNTAFIADILARSPIHLGQGIWLSDSSQGSLRNAVAIARPKASFSINTDNLDEKPVSLLITIAYADDQLHSLLTNLYNLIQQGKGEQLQRAQDHAAIITLLTTKAAQQAASQAKNTLTADFILPNEHGLHTRPSALLVNTIKQFSSRITIIHLDGDTIPVDGRKLMLVAGLGIKRGDRIRFTASGPDAKEALDAIKNLINNNLGEDIA</sequence>
<comment type="caution">
    <text evidence="9">The sequence shown here is derived from an EMBL/GenBank/DDBJ whole genome shotgun (WGS) entry which is preliminary data.</text>
</comment>
<dbReference type="AlphaFoldDB" id="A0A2D0KB65"/>
<evidence type="ECO:0000313" key="10">
    <source>
        <dbReference type="Proteomes" id="UP000222366"/>
    </source>
</evidence>
<evidence type="ECO:0000256" key="3">
    <source>
        <dbReference type="ARBA" id="ARBA00022597"/>
    </source>
</evidence>
<dbReference type="CDD" id="cd00211">
    <property type="entry name" value="PTS_IIA_fru"/>
    <property type="match status" value="1"/>
</dbReference>
<evidence type="ECO:0000313" key="9">
    <source>
        <dbReference type="EMBL" id="PHM60565.1"/>
    </source>
</evidence>
<evidence type="ECO:0000256" key="5">
    <source>
        <dbReference type="ARBA" id="ARBA00022683"/>
    </source>
</evidence>
<dbReference type="InterPro" id="IPR050893">
    <property type="entry name" value="Sugar_PTS"/>
</dbReference>
<evidence type="ECO:0000259" key="8">
    <source>
        <dbReference type="PROSITE" id="PS51350"/>
    </source>
</evidence>
<dbReference type="SUPFAM" id="SSF55804">
    <property type="entry name" value="Phoshotransferase/anion transport protein"/>
    <property type="match status" value="2"/>
</dbReference>
<evidence type="ECO:0000256" key="1">
    <source>
        <dbReference type="ARBA" id="ARBA00022448"/>
    </source>
</evidence>
<dbReference type="GO" id="GO:0005886">
    <property type="term" value="C:plasma membrane"/>
    <property type="evidence" value="ECO:0007669"/>
    <property type="project" value="TreeGrafter"/>
</dbReference>
<dbReference type="RefSeq" id="WP_099126112.1">
    <property type="nucleotide sequence ID" value="NZ_CAWNRH010000140.1"/>
</dbReference>
<evidence type="ECO:0000259" key="7">
    <source>
        <dbReference type="PROSITE" id="PS51094"/>
    </source>
</evidence>
<feature type="domain" description="PTS EIIA type-2" evidence="7">
    <location>
        <begin position="2"/>
        <end position="142"/>
    </location>
</feature>
<accession>A0A2D0KB65</accession>
<keyword evidence="4" id="KW-0808">Transferase</keyword>
<keyword evidence="5" id="KW-0598">Phosphotransferase system</keyword>
<feature type="domain" description="HPr" evidence="8">
    <location>
        <begin position="294"/>
        <end position="384"/>
    </location>
</feature>
<dbReference type="PANTHER" id="PTHR30181:SF3">
    <property type="entry name" value="MULTIPHOSPHORYL TRANSFER PROTEIN"/>
    <property type="match status" value="1"/>
</dbReference>
<dbReference type="PROSITE" id="PS00369">
    <property type="entry name" value="PTS_HPR_HIS"/>
    <property type="match status" value="1"/>
</dbReference>
<dbReference type="PROSITE" id="PS51094">
    <property type="entry name" value="PTS_EIIA_TYPE_2"/>
    <property type="match status" value="1"/>
</dbReference>
<dbReference type="SUPFAM" id="SSF55594">
    <property type="entry name" value="HPr-like"/>
    <property type="match status" value="1"/>
</dbReference>
<dbReference type="InterPro" id="IPR001020">
    <property type="entry name" value="PTS_HPr_His_P_site"/>
</dbReference>
<dbReference type="NCBIfam" id="TIGR01003">
    <property type="entry name" value="PTS_HPr_family"/>
    <property type="match status" value="1"/>
</dbReference>
<dbReference type="GO" id="GO:0090563">
    <property type="term" value="F:protein-phosphocysteine-sugar phosphotransferase activity"/>
    <property type="evidence" value="ECO:0007669"/>
    <property type="project" value="TreeGrafter"/>
</dbReference>
<evidence type="ECO:0000256" key="6">
    <source>
        <dbReference type="ARBA" id="ARBA00022777"/>
    </source>
</evidence>
<gene>
    <name evidence="9" type="ORF">Xsto_03877</name>
</gene>
<dbReference type="InterPro" id="IPR002178">
    <property type="entry name" value="PTS_EIIA_type-2_dom"/>
</dbReference>
<dbReference type="Gene3D" id="3.40.930.10">
    <property type="entry name" value="Mannitol-specific EII, Chain A"/>
    <property type="match status" value="2"/>
</dbReference>
<organism evidence="9 10">
    <name type="scientific">Xenorhabdus stockiae</name>
    <dbReference type="NCBI Taxonomy" id="351614"/>
    <lineage>
        <taxon>Bacteria</taxon>
        <taxon>Pseudomonadati</taxon>
        <taxon>Pseudomonadota</taxon>
        <taxon>Gammaproteobacteria</taxon>
        <taxon>Enterobacterales</taxon>
        <taxon>Morganellaceae</taxon>
        <taxon>Xenorhabdus</taxon>
    </lineage>
</organism>
<dbReference type="InterPro" id="IPR035895">
    <property type="entry name" value="HPr-like_sf"/>
</dbReference>
<dbReference type="Pfam" id="PF00381">
    <property type="entry name" value="PTS-HPr"/>
    <property type="match status" value="1"/>
</dbReference>
<dbReference type="PROSITE" id="PS00372">
    <property type="entry name" value="PTS_EIIA_TYPE_2_HIS"/>
    <property type="match status" value="1"/>
</dbReference>
<dbReference type="PANTHER" id="PTHR30181">
    <property type="entry name" value="MANNITOL PERMEASE IIC COMPONENT"/>
    <property type="match status" value="1"/>
</dbReference>
<dbReference type="Pfam" id="PF00359">
    <property type="entry name" value="PTS_EIIA_2"/>
    <property type="match status" value="1"/>
</dbReference>
<dbReference type="Proteomes" id="UP000222366">
    <property type="component" value="Unassembled WGS sequence"/>
</dbReference>
<evidence type="ECO:0000256" key="4">
    <source>
        <dbReference type="ARBA" id="ARBA00022679"/>
    </source>
</evidence>
<dbReference type="EMBL" id="NJAJ01000062">
    <property type="protein sequence ID" value="PHM60565.1"/>
    <property type="molecule type" value="Genomic_DNA"/>
</dbReference>
<name>A0A2D0KB65_9GAMM</name>
<dbReference type="InterPro" id="IPR000032">
    <property type="entry name" value="HPr-like"/>
</dbReference>
<dbReference type="PROSITE" id="PS51350">
    <property type="entry name" value="PTS_HPR_DOM"/>
    <property type="match status" value="1"/>
</dbReference>
<keyword evidence="3" id="KW-0762">Sugar transport</keyword>
<dbReference type="PRINTS" id="PR00107">
    <property type="entry name" value="PHOSPHOCPHPR"/>
</dbReference>
<keyword evidence="10" id="KW-1185">Reference proteome</keyword>
<protein>
    <submittedName>
        <fullName evidence="9">PTS system mannitol-specific transporter subunit IIA</fullName>
    </submittedName>
</protein>
<dbReference type="NCBIfam" id="NF008319">
    <property type="entry name" value="PRK11109.1"/>
    <property type="match status" value="1"/>
</dbReference>
<dbReference type="GO" id="GO:0016301">
    <property type="term" value="F:kinase activity"/>
    <property type="evidence" value="ECO:0007669"/>
    <property type="project" value="UniProtKB-KW"/>
</dbReference>
<evidence type="ECO:0000256" key="2">
    <source>
        <dbReference type="ARBA" id="ARBA00022553"/>
    </source>
</evidence>